<evidence type="ECO:0000256" key="1">
    <source>
        <dbReference type="SAM" id="MobiDB-lite"/>
    </source>
</evidence>
<dbReference type="Proteomes" id="UP000265515">
    <property type="component" value="Unassembled WGS sequence"/>
</dbReference>
<sequence>MLEVVKRYVHVDLAEEVGKMACRTRIWKTFRERILEKYQLGDGLFDVSDLRKVSREKFGTIEGFLNRFEKVAKRVLNLPDKTKCIIFLINFTEVEQRELMKGFTTRYDWDKIKENLKVGDFDQMLFHLLRRQRKMQEDELVSCDKDKEMFGAVMDVRMIMKEIRKEGLCGKVVIVRQQDGKRKGKEREEESDEEDSEKEEEEEPPRKTTKAERKGMNQTRGGQGTNGKQAKNKNGHGNDNRDTINQHQRQSQDAEPRQFRPQGGGGQGHGRGASGGRGYGNKDWNYNYSAQRGHGVRYCQTLAKDEEDRIVYTNIRGEVFDFEGNLIDSYIEGGMRKEAFRRMNRTMPCTYRLASKEETKILESRETARQTIVSKRDVSKGKTKKERTMRKALSSRSDLETFGGQVMRLGLDMERVWSGVPNMFLLGGHDGRRGVVLSSRIFE</sequence>
<evidence type="ECO:0000313" key="2">
    <source>
        <dbReference type="EMBL" id="GBG75551.1"/>
    </source>
</evidence>
<organism evidence="2 3">
    <name type="scientific">Chara braunii</name>
    <name type="common">Braun's stonewort</name>
    <dbReference type="NCBI Taxonomy" id="69332"/>
    <lineage>
        <taxon>Eukaryota</taxon>
        <taxon>Viridiplantae</taxon>
        <taxon>Streptophyta</taxon>
        <taxon>Charophyceae</taxon>
        <taxon>Charales</taxon>
        <taxon>Characeae</taxon>
        <taxon>Chara</taxon>
    </lineage>
</organism>
<feature type="region of interest" description="Disordered" evidence="1">
    <location>
        <begin position="178"/>
        <end position="278"/>
    </location>
</feature>
<evidence type="ECO:0000313" key="3">
    <source>
        <dbReference type="Proteomes" id="UP000265515"/>
    </source>
</evidence>
<feature type="compositionally biased region" description="Basic and acidic residues" evidence="1">
    <location>
        <begin position="178"/>
        <end position="188"/>
    </location>
</feature>
<gene>
    <name evidence="2" type="ORF">CBR_g20182</name>
</gene>
<dbReference type="Gramene" id="GBG75551">
    <property type="protein sequence ID" value="GBG75551"/>
    <property type="gene ID" value="CBR_g20182"/>
</dbReference>
<dbReference type="AlphaFoldDB" id="A0A388KZU4"/>
<keyword evidence="3" id="KW-1185">Reference proteome</keyword>
<feature type="compositionally biased region" description="Gly residues" evidence="1">
    <location>
        <begin position="262"/>
        <end position="278"/>
    </location>
</feature>
<proteinExistence type="predicted"/>
<accession>A0A388KZU4</accession>
<comment type="caution">
    <text evidence="2">The sequence shown here is derived from an EMBL/GenBank/DDBJ whole genome shotgun (WGS) entry which is preliminary data.</text>
</comment>
<dbReference type="EMBL" id="BFEA01000226">
    <property type="protein sequence ID" value="GBG75551.1"/>
    <property type="molecule type" value="Genomic_DNA"/>
</dbReference>
<reference evidence="2 3" key="1">
    <citation type="journal article" date="2018" name="Cell">
        <title>The Chara Genome: Secondary Complexity and Implications for Plant Terrestrialization.</title>
        <authorList>
            <person name="Nishiyama T."/>
            <person name="Sakayama H."/>
            <person name="Vries J.D."/>
            <person name="Buschmann H."/>
            <person name="Saint-Marcoux D."/>
            <person name="Ullrich K.K."/>
            <person name="Haas F.B."/>
            <person name="Vanderstraeten L."/>
            <person name="Becker D."/>
            <person name="Lang D."/>
            <person name="Vosolsobe S."/>
            <person name="Rombauts S."/>
            <person name="Wilhelmsson P.K.I."/>
            <person name="Janitza P."/>
            <person name="Kern R."/>
            <person name="Heyl A."/>
            <person name="Rumpler F."/>
            <person name="Villalobos L.I.A.C."/>
            <person name="Clay J.M."/>
            <person name="Skokan R."/>
            <person name="Toyoda A."/>
            <person name="Suzuki Y."/>
            <person name="Kagoshima H."/>
            <person name="Schijlen E."/>
            <person name="Tajeshwar N."/>
            <person name="Catarino B."/>
            <person name="Hetherington A.J."/>
            <person name="Saltykova A."/>
            <person name="Bonnot C."/>
            <person name="Breuninger H."/>
            <person name="Symeonidi A."/>
            <person name="Radhakrishnan G.V."/>
            <person name="Van Nieuwerburgh F."/>
            <person name="Deforce D."/>
            <person name="Chang C."/>
            <person name="Karol K.G."/>
            <person name="Hedrich R."/>
            <person name="Ulvskov P."/>
            <person name="Glockner G."/>
            <person name="Delwiche C.F."/>
            <person name="Petrasek J."/>
            <person name="Van de Peer Y."/>
            <person name="Friml J."/>
            <person name="Beilby M."/>
            <person name="Dolan L."/>
            <person name="Kohara Y."/>
            <person name="Sugano S."/>
            <person name="Fujiyama A."/>
            <person name="Delaux P.-M."/>
            <person name="Quint M."/>
            <person name="TheiBen G."/>
            <person name="Hagemann M."/>
            <person name="Harholt J."/>
            <person name="Dunand C."/>
            <person name="Zachgo S."/>
            <person name="Langdale J."/>
            <person name="Maumus F."/>
            <person name="Straeten D.V.D."/>
            <person name="Gould S.B."/>
            <person name="Rensing S.A."/>
        </authorList>
    </citation>
    <scope>NUCLEOTIDE SEQUENCE [LARGE SCALE GENOMIC DNA]</scope>
    <source>
        <strain evidence="2 3">S276</strain>
    </source>
</reference>
<evidence type="ECO:0008006" key="4">
    <source>
        <dbReference type="Google" id="ProtNLM"/>
    </source>
</evidence>
<feature type="compositionally biased region" description="Acidic residues" evidence="1">
    <location>
        <begin position="189"/>
        <end position="203"/>
    </location>
</feature>
<feature type="compositionally biased region" description="Basic and acidic residues" evidence="1">
    <location>
        <begin position="204"/>
        <end position="215"/>
    </location>
</feature>
<name>A0A388KZU4_CHABU</name>
<feature type="compositionally biased region" description="Basic and acidic residues" evidence="1">
    <location>
        <begin position="236"/>
        <end position="258"/>
    </location>
</feature>
<protein>
    <recommendedName>
        <fullName evidence="4">Retrotransposon gag domain-containing protein</fullName>
    </recommendedName>
</protein>